<reference evidence="1 2" key="2">
    <citation type="submission" date="2014-03" db="EMBL/GenBank/DDBJ databases">
        <title>The Genome Sequence of Anncaliia algerae insect isolate PRA339.</title>
        <authorList>
            <consortium name="The Broad Institute Genome Sequencing Platform"/>
            <consortium name="The Broad Institute Genome Sequencing Center for Infectious Disease"/>
            <person name="Cuomo C."/>
            <person name="Becnel J."/>
            <person name="Sanscrainte N."/>
            <person name="Walker B."/>
            <person name="Young S.K."/>
            <person name="Zeng Q."/>
            <person name="Gargeya S."/>
            <person name="Fitzgerald M."/>
            <person name="Haas B."/>
            <person name="Abouelleil A."/>
            <person name="Alvarado L."/>
            <person name="Arachchi H.M."/>
            <person name="Berlin A.M."/>
            <person name="Chapman S.B."/>
            <person name="Dewar J."/>
            <person name="Goldberg J."/>
            <person name="Griggs A."/>
            <person name="Gujja S."/>
            <person name="Hansen M."/>
            <person name="Howarth C."/>
            <person name="Imamovic A."/>
            <person name="Larimer J."/>
            <person name="McCowan C."/>
            <person name="Murphy C."/>
            <person name="Neiman D."/>
            <person name="Pearson M."/>
            <person name="Priest M."/>
            <person name="Roberts A."/>
            <person name="Saif S."/>
            <person name="Shea T."/>
            <person name="Sisk P."/>
            <person name="Sykes S."/>
            <person name="Wortman J."/>
            <person name="Nusbaum C."/>
            <person name="Birren B."/>
        </authorList>
    </citation>
    <scope>NUCLEOTIDE SEQUENCE [LARGE SCALE GENOMIC DNA]</scope>
    <source>
        <strain evidence="1 2">PRA339</strain>
    </source>
</reference>
<dbReference type="EMBL" id="KK365360">
    <property type="protein sequence ID" value="KCZ79118.1"/>
    <property type="molecule type" value="Genomic_DNA"/>
</dbReference>
<dbReference type="AlphaFoldDB" id="A0A059EVT8"/>
<evidence type="ECO:0000313" key="2">
    <source>
        <dbReference type="Proteomes" id="UP000030655"/>
    </source>
</evidence>
<gene>
    <name evidence="1" type="ORF">H312_03496</name>
</gene>
<organism evidence="1 2">
    <name type="scientific">Anncaliia algerae PRA339</name>
    <dbReference type="NCBI Taxonomy" id="1288291"/>
    <lineage>
        <taxon>Eukaryota</taxon>
        <taxon>Fungi</taxon>
        <taxon>Fungi incertae sedis</taxon>
        <taxon>Microsporidia</taxon>
        <taxon>Tubulinosematoidea</taxon>
        <taxon>Tubulinosematidae</taxon>
        <taxon>Anncaliia</taxon>
    </lineage>
</organism>
<reference evidence="2" key="1">
    <citation type="submission" date="2013-02" db="EMBL/GenBank/DDBJ databases">
        <authorList>
            <consortium name="The Broad Institute Genome Sequencing Platform"/>
            <person name="Cuomo C."/>
            <person name="Becnel J."/>
            <person name="Sanscrainte N."/>
            <person name="Walker B."/>
            <person name="Young S.K."/>
            <person name="Zeng Q."/>
            <person name="Gargeya S."/>
            <person name="Fitzgerald M."/>
            <person name="Haas B."/>
            <person name="Abouelleil A."/>
            <person name="Alvarado L."/>
            <person name="Arachchi H.M."/>
            <person name="Berlin A.M."/>
            <person name="Chapman S.B."/>
            <person name="Dewar J."/>
            <person name="Goldberg J."/>
            <person name="Griggs A."/>
            <person name="Gujja S."/>
            <person name="Hansen M."/>
            <person name="Howarth C."/>
            <person name="Imamovic A."/>
            <person name="Larimer J."/>
            <person name="McCowan C."/>
            <person name="Murphy C."/>
            <person name="Neiman D."/>
            <person name="Pearson M."/>
            <person name="Priest M."/>
            <person name="Roberts A."/>
            <person name="Saif S."/>
            <person name="Shea T."/>
            <person name="Sisk P."/>
            <person name="Sykes S."/>
            <person name="Wortman J."/>
            <person name="Nusbaum C."/>
            <person name="Birren B."/>
        </authorList>
    </citation>
    <scope>NUCLEOTIDE SEQUENCE [LARGE SCALE GENOMIC DNA]</scope>
    <source>
        <strain evidence="2">PRA339</strain>
    </source>
</reference>
<dbReference type="VEuPathDB" id="MicrosporidiaDB:H312_03496"/>
<sequence length="222" mass="26224">MFVLYYLSNVFSSTDIITKWSTDYFNQHDRDICDGFYYLKTFHNLLESITENENSKWSEYLEKNKSQANSYLTKFMETKISKEKINLVIENLKNIFKIGLSLVYTSENEPSLYQLNLSIQEKISGQLNLYTMHVNSDNTLKYALETLGSVLERIYKDNENDPDLRFFSLREYIEAIPLLDGEKIWEYENSDLEGISEDEITSHIDDETTCECHSYYIDDEIF</sequence>
<dbReference type="HOGENOM" id="CLU_109865_0_0_1"/>
<keyword evidence="2" id="KW-1185">Reference proteome</keyword>
<protein>
    <submittedName>
        <fullName evidence="1">Uncharacterized protein</fullName>
    </submittedName>
</protein>
<name>A0A059EVT8_9MICR</name>
<proteinExistence type="predicted"/>
<dbReference type="OrthoDB" id="10336947at2759"/>
<evidence type="ECO:0000313" key="1">
    <source>
        <dbReference type="EMBL" id="KCZ79118.1"/>
    </source>
</evidence>
<accession>A0A059EVT8</accession>
<dbReference type="Proteomes" id="UP000030655">
    <property type="component" value="Unassembled WGS sequence"/>
</dbReference>